<comment type="pathway">
    <text evidence="1 8">Cofactor biosynthesis; tetrahydrofolate biosynthesis; 5,6,7,8-tetrahydrofolate from 7,8-dihydrofolate: step 1/1.</text>
</comment>
<gene>
    <name evidence="11" type="primary">dfrA</name>
    <name evidence="11" type="ORF">DF168_02242</name>
</gene>
<proteinExistence type="inferred from homology"/>
<dbReference type="UniPathway" id="UPA00077">
    <property type="reaction ID" value="UER00158"/>
</dbReference>
<comment type="function">
    <text evidence="7 8">Key enzyme in folate metabolism. Catalyzes an essential reaction for de novo glycine and purine synthesis, and for DNA precursor synthesis.</text>
</comment>
<dbReference type="GO" id="GO:0004146">
    <property type="term" value="F:dihydrofolate reductase activity"/>
    <property type="evidence" value="ECO:0007669"/>
    <property type="project" value="UniProtKB-EC"/>
</dbReference>
<accession>A0A2Z4AKU0</accession>
<dbReference type="GO" id="GO:0046452">
    <property type="term" value="P:dihydrofolate metabolic process"/>
    <property type="evidence" value="ECO:0007669"/>
    <property type="project" value="TreeGrafter"/>
</dbReference>
<dbReference type="InterPro" id="IPR024072">
    <property type="entry name" value="DHFR-like_dom_sf"/>
</dbReference>
<evidence type="ECO:0000313" key="11">
    <source>
        <dbReference type="EMBL" id="AWT61017.1"/>
    </source>
</evidence>
<comment type="catalytic activity">
    <reaction evidence="8">
        <text>(6S)-5,6,7,8-tetrahydrofolate + NADP(+) = 7,8-dihydrofolate + NADPH + H(+)</text>
        <dbReference type="Rhea" id="RHEA:15009"/>
        <dbReference type="ChEBI" id="CHEBI:15378"/>
        <dbReference type="ChEBI" id="CHEBI:57451"/>
        <dbReference type="ChEBI" id="CHEBI:57453"/>
        <dbReference type="ChEBI" id="CHEBI:57783"/>
        <dbReference type="ChEBI" id="CHEBI:58349"/>
        <dbReference type="EC" id="1.5.1.3"/>
    </reaction>
</comment>
<evidence type="ECO:0000313" key="12">
    <source>
        <dbReference type="Proteomes" id="UP000247465"/>
    </source>
</evidence>
<organism evidence="11 12">
    <name type="scientific">Candidatus Moanibacter tarae</name>
    <dbReference type="NCBI Taxonomy" id="2200854"/>
    <lineage>
        <taxon>Bacteria</taxon>
        <taxon>Pseudomonadati</taxon>
        <taxon>Verrucomicrobiota</taxon>
        <taxon>Opitutia</taxon>
        <taxon>Puniceicoccales</taxon>
        <taxon>Puniceicoccales incertae sedis</taxon>
        <taxon>Candidatus Moanibacter</taxon>
    </lineage>
</organism>
<dbReference type="EC" id="1.5.1.3" evidence="3 8"/>
<dbReference type="GO" id="GO:0046655">
    <property type="term" value="P:folic acid metabolic process"/>
    <property type="evidence" value="ECO:0007669"/>
    <property type="project" value="TreeGrafter"/>
</dbReference>
<comment type="similarity">
    <text evidence="2 8 9">Belongs to the dihydrofolate reductase family.</text>
</comment>
<name>A0A2Z4AKU0_9BACT</name>
<dbReference type="Pfam" id="PF00186">
    <property type="entry name" value="DHFR_1"/>
    <property type="match status" value="1"/>
</dbReference>
<dbReference type="InterPro" id="IPR017925">
    <property type="entry name" value="DHFR_CS"/>
</dbReference>
<evidence type="ECO:0000256" key="6">
    <source>
        <dbReference type="ARBA" id="ARBA00023002"/>
    </source>
</evidence>
<keyword evidence="5 8" id="KW-0521">NADP</keyword>
<dbReference type="SUPFAM" id="SSF53597">
    <property type="entry name" value="Dihydrofolate reductase-like"/>
    <property type="match status" value="1"/>
</dbReference>
<keyword evidence="4 8" id="KW-0554">One-carbon metabolism</keyword>
<evidence type="ECO:0000256" key="8">
    <source>
        <dbReference type="PIRNR" id="PIRNR000194"/>
    </source>
</evidence>
<evidence type="ECO:0000256" key="2">
    <source>
        <dbReference type="ARBA" id="ARBA00009539"/>
    </source>
</evidence>
<dbReference type="PROSITE" id="PS51330">
    <property type="entry name" value="DHFR_2"/>
    <property type="match status" value="1"/>
</dbReference>
<dbReference type="CDD" id="cd00209">
    <property type="entry name" value="DHFR"/>
    <property type="match status" value="1"/>
</dbReference>
<evidence type="ECO:0000256" key="3">
    <source>
        <dbReference type="ARBA" id="ARBA00012856"/>
    </source>
</evidence>
<dbReference type="InterPro" id="IPR001796">
    <property type="entry name" value="DHFR_dom"/>
</dbReference>
<protein>
    <recommendedName>
        <fullName evidence="3 8">Dihydrofolate reductase</fullName>
        <ecNumber evidence="3 8">1.5.1.3</ecNumber>
    </recommendedName>
</protein>
<keyword evidence="6 8" id="KW-0560">Oxidoreductase</keyword>
<dbReference type="GO" id="GO:0046654">
    <property type="term" value="P:tetrahydrofolate biosynthetic process"/>
    <property type="evidence" value="ECO:0007669"/>
    <property type="project" value="UniProtKB-UniPathway"/>
</dbReference>
<dbReference type="GO" id="GO:0006730">
    <property type="term" value="P:one-carbon metabolic process"/>
    <property type="evidence" value="ECO:0007669"/>
    <property type="project" value="UniProtKB-KW"/>
</dbReference>
<dbReference type="GO" id="GO:0050661">
    <property type="term" value="F:NADP binding"/>
    <property type="evidence" value="ECO:0007669"/>
    <property type="project" value="InterPro"/>
</dbReference>
<evidence type="ECO:0000259" key="10">
    <source>
        <dbReference type="PROSITE" id="PS51330"/>
    </source>
</evidence>
<dbReference type="AlphaFoldDB" id="A0A2Z4AKU0"/>
<dbReference type="InterPro" id="IPR012259">
    <property type="entry name" value="DHFR"/>
</dbReference>
<dbReference type="Gene3D" id="3.40.430.10">
    <property type="entry name" value="Dihydrofolate Reductase, subunit A"/>
    <property type="match status" value="1"/>
</dbReference>
<evidence type="ECO:0000256" key="1">
    <source>
        <dbReference type="ARBA" id="ARBA00004903"/>
    </source>
</evidence>
<reference evidence="11 12" key="1">
    <citation type="submission" date="2018-06" db="EMBL/GenBank/DDBJ databases">
        <title>Draft Genome Sequence of a Novel Marine Bacterium Related to the Verrucomicrobia.</title>
        <authorList>
            <person name="Vosseberg J."/>
            <person name="Martijn J."/>
            <person name="Ettema T.J.G."/>
        </authorList>
    </citation>
    <scope>NUCLEOTIDE SEQUENCE [LARGE SCALE GENOMIC DNA]</scope>
    <source>
        <strain evidence="11">TARA_B100001123</strain>
    </source>
</reference>
<dbReference type="PRINTS" id="PR00070">
    <property type="entry name" value="DHFR"/>
</dbReference>
<dbReference type="PROSITE" id="PS00075">
    <property type="entry name" value="DHFR_1"/>
    <property type="match status" value="1"/>
</dbReference>
<dbReference type="PANTHER" id="PTHR48069">
    <property type="entry name" value="DIHYDROFOLATE REDUCTASE"/>
    <property type="match status" value="1"/>
</dbReference>
<dbReference type="PIRSF" id="PIRSF000194">
    <property type="entry name" value="DHFR"/>
    <property type="match status" value="1"/>
</dbReference>
<dbReference type="PANTHER" id="PTHR48069:SF3">
    <property type="entry name" value="DIHYDROFOLATE REDUCTASE"/>
    <property type="match status" value="1"/>
</dbReference>
<dbReference type="Proteomes" id="UP000247465">
    <property type="component" value="Chromosome"/>
</dbReference>
<evidence type="ECO:0000256" key="4">
    <source>
        <dbReference type="ARBA" id="ARBA00022563"/>
    </source>
</evidence>
<dbReference type="EMBL" id="CP029803">
    <property type="protein sequence ID" value="AWT61017.1"/>
    <property type="molecule type" value="Genomic_DNA"/>
</dbReference>
<feature type="domain" description="DHFR" evidence="10">
    <location>
        <begin position="4"/>
        <end position="158"/>
    </location>
</feature>
<evidence type="ECO:0000256" key="7">
    <source>
        <dbReference type="ARBA" id="ARBA00025067"/>
    </source>
</evidence>
<evidence type="ECO:0000256" key="9">
    <source>
        <dbReference type="RuleBase" id="RU004474"/>
    </source>
</evidence>
<sequence>MSKRFKAIAAMSLNRVIGKDNDIPWRIPEDWKWVKQKTSGHIIVMGRRTFESLDRRPLPNRENIVVSRTLSETEGFQVIRSLSELNDFKTDKEIWIFGGAKIYRSALPKIDELFLTVVNRVVDGDVFFPEFEEEFDFEGFVSIETGFRIKHYRRRTLP</sequence>
<evidence type="ECO:0000256" key="5">
    <source>
        <dbReference type="ARBA" id="ARBA00022857"/>
    </source>
</evidence>
<dbReference type="KEGG" id="mtar:DF168_02242"/>